<keyword evidence="6" id="KW-0812">Transmembrane</keyword>
<dbReference type="PANTHER" id="PTHR43304:SF1">
    <property type="entry name" value="PAC DOMAIN-CONTAINING PROTEIN"/>
    <property type="match status" value="1"/>
</dbReference>
<organism evidence="10 11">
    <name type="scientific">Sulfurimonas aquatica</name>
    <dbReference type="NCBI Taxonomy" id="2672570"/>
    <lineage>
        <taxon>Bacteria</taxon>
        <taxon>Pseudomonadati</taxon>
        <taxon>Campylobacterota</taxon>
        <taxon>Epsilonproteobacteria</taxon>
        <taxon>Campylobacterales</taxon>
        <taxon>Sulfurimonadaceae</taxon>
        <taxon>Sulfurimonas</taxon>
    </lineage>
</organism>
<dbReference type="SUPFAM" id="SSF47384">
    <property type="entry name" value="Homodimeric domain of signal transducing histidine kinase"/>
    <property type="match status" value="1"/>
</dbReference>
<dbReference type="KEGG" id="saqt:GJV85_04545"/>
<keyword evidence="6" id="KW-0472">Membrane</keyword>
<dbReference type="PROSITE" id="PS50113">
    <property type="entry name" value="PAC"/>
    <property type="match status" value="2"/>
</dbReference>
<dbReference type="Pfam" id="PF02518">
    <property type="entry name" value="HATPase_c"/>
    <property type="match status" value="1"/>
</dbReference>
<dbReference type="InterPro" id="IPR052162">
    <property type="entry name" value="Sensor_kinase/Photoreceptor"/>
</dbReference>
<reference evidence="10" key="2">
    <citation type="submission" date="2021-04" db="EMBL/GenBank/DDBJ databases">
        <title>Isolation and characterization of a novel species of the genus Sulfurimonas.</title>
        <authorList>
            <person name="Fukui M."/>
        </authorList>
    </citation>
    <scope>NUCLEOTIDE SEQUENCE</scope>
    <source>
        <strain evidence="10">H1576</strain>
    </source>
</reference>
<dbReference type="EMBL" id="CP046072">
    <property type="protein sequence ID" value="QSZ41405.1"/>
    <property type="molecule type" value="Genomic_DNA"/>
</dbReference>
<evidence type="ECO:0000256" key="6">
    <source>
        <dbReference type="SAM" id="Phobius"/>
    </source>
</evidence>
<dbReference type="SUPFAM" id="SSF55874">
    <property type="entry name" value="ATPase domain of HSP90 chaperone/DNA topoisomerase II/histidine kinase"/>
    <property type="match status" value="1"/>
</dbReference>
<evidence type="ECO:0000259" key="7">
    <source>
        <dbReference type="PROSITE" id="PS50109"/>
    </source>
</evidence>
<dbReference type="SMART" id="SM00091">
    <property type="entry name" value="PAS"/>
    <property type="match status" value="3"/>
</dbReference>
<dbReference type="Pfam" id="PF09084">
    <property type="entry name" value="NMT1"/>
    <property type="match status" value="1"/>
</dbReference>
<dbReference type="PRINTS" id="PR00344">
    <property type="entry name" value="BCTRLSENSOR"/>
</dbReference>
<keyword evidence="11" id="KW-1185">Reference proteome</keyword>
<dbReference type="InterPro" id="IPR004358">
    <property type="entry name" value="Sig_transdc_His_kin-like_C"/>
</dbReference>
<dbReference type="Gene3D" id="3.40.190.10">
    <property type="entry name" value="Periplasmic binding protein-like II"/>
    <property type="match status" value="2"/>
</dbReference>
<dbReference type="CDD" id="cd00130">
    <property type="entry name" value="PAS"/>
    <property type="match status" value="2"/>
</dbReference>
<evidence type="ECO:0000313" key="11">
    <source>
        <dbReference type="Proteomes" id="UP000671852"/>
    </source>
</evidence>
<dbReference type="Gene3D" id="1.10.287.130">
    <property type="match status" value="1"/>
</dbReference>
<dbReference type="SMART" id="SM00086">
    <property type="entry name" value="PAC"/>
    <property type="match status" value="3"/>
</dbReference>
<dbReference type="CDD" id="cd00082">
    <property type="entry name" value="HisKA"/>
    <property type="match status" value="1"/>
</dbReference>
<dbReference type="InterPro" id="IPR003661">
    <property type="entry name" value="HisK_dim/P_dom"/>
</dbReference>
<feature type="domain" description="PAC" evidence="9">
    <location>
        <begin position="556"/>
        <end position="608"/>
    </location>
</feature>
<accession>A0A975GCA1</accession>
<dbReference type="SUPFAM" id="SSF55785">
    <property type="entry name" value="PYP-like sensor domain (PAS domain)"/>
    <property type="match status" value="3"/>
</dbReference>
<dbReference type="Proteomes" id="UP000671852">
    <property type="component" value="Chromosome"/>
</dbReference>
<comment type="catalytic activity">
    <reaction evidence="1">
        <text>ATP + protein L-histidine = ADP + protein N-phospho-L-histidine.</text>
        <dbReference type="EC" id="2.7.13.3"/>
    </reaction>
</comment>
<feature type="domain" description="PAS" evidence="8">
    <location>
        <begin position="630"/>
        <end position="681"/>
    </location>
</feature>
<dbReference type="InterPro" id="IPR015168">
    <property type="entry name" value="SsuA/THI5"/>
</dbReference>
<dbReference type="InterPro" id="IPR035965">
    <property type="entry name" value="PAS-like_dom_sf"/>
</dbReference>
<evidence type="ECO:0000313" key="10">
    <source>
        <dbReference type="EMBL" id="QSZ41405.1"/>
    </source>
</evidence>
<dbReference type="Pfam" id="PF08447">
    <property type="entry name" value="PAS_3"/>
    <property type="match status" value="2"/>
</dbReference>
<name>A0A975GCA1_9BACT</name>
<dbReference type="PROSITE" id="PS50112">
    <property type="entry name" value="PAS"/>
    <property type="match status" value="2"/>
</dbReference>
<dbReference type="RefSeq" id="WP_207562685.1">
    <property type="nucleotide sequence ID" value="NZ_CP046072.1"/>
</dbReference>
<dbReference type="PANTHER" id="PTHR43304">
    <property type="entry name" value="PHYTOCHROME-LIKE PROTEIN CPH1"/>
    <property type="match status" value="1"/>
</dbReference>
<protein>
    <recommendedName>
        <fullName evidence="2">histidine kinase</fullName>
        <ecNumber evidence="2">2.7.13.3</ecNumber>
    </recommendedName>
</protein>
<dbReference type="InterPro" id="IPR003594">
    <property type="entry name" value="HATPase_dom"/>
</dbReference>
<keyword evidence="6" id="KW-1133">Transmembrane helix</keyword>
<dbReference type="GO" id="GO:0000155">
    <property type="term" value="F:phosphorelay sensor kinase activity"/>
    <property type="evidence" value="ECO:0007669"/>
    <property type="project" value="InterPro"/>
</dbReference>
<dbReference type="EC" id="2.7.13.3" evidence="2"/>
<feature type="domain" description="Histidine kinase" evidence="7">
    <location>
        <begin position="756"/>
        <end position="971"/>
    </location>
</feature>
<dbReference type="Gene3D" id="2.10.70.100">
    <property type="match status" value="2"/>
</dbReference>
<dbReference type="SMART" id="SM00387">
    <property type="entry name" value="HATPase_c"/>
    <property type="match status" value="1"/>
</dbReference>
<proteinExistence type="predicted"/>
<feature type="domain" description="PAS" evidence="8">
    <location>
        <begin position="355"/>
        <end position="425"/>
    </location>
</feature>
<dbReference type="Pfam" id="PF13426">
    <property type="entry name" value="PAS_9"/>
    <property type="match status" value="1"/>
</dbReference>
<dbReference type="Gene3D" id="3.30.450.20">
    <property type="entry name" value="PAS domain"/>
    <property type="match status" value="3"/>
</dbReference>
<evidence type="ECO:0000256" key="4">
    <source>
        <dbReference type="ARBA" id="ARBA00022679"/>
    </source>
</evidence>
<reference evidence="10" key="1">
    <citation type="submission" date="2019-11" db="EMBL/GenBank/DDBJ databases">
        <authorList>
            <person name="Kojima H."/>
        </authorList>
    </citation>
    <scope>NUCLEOTIDE SEQUENCE</scope>
    <source>
        <strain evidence="10">H1576</strain>
    </source>
</reference>
<evidence type="ECO:0000259" key="9">
    <source>
        <dbReference type="PROSITE" id="PS50113"/>
    </source>
</evidence>
<dbReference type="AlphaFoldDB" id="A0A975GCA1"/>
<dbReference type="InterPro" id="IPR005467">
    <property type="entry name" value="His_kinase_dom"/>
</dbReference>
<evidence type="ECO:0000259" key="8">
    <source>
        <dbReference type="PROSITE" id="PS50112"/>
    </source>
</evidence>
<evidence type="ECO:0000256" key="5">
    <source>
        <dbReference type="ARBA" id="ARBA00022777"/>
    </source>
</evidence>
<dbReference type="SUPFAM" id="SSF53850">
    <property type="entry name" value="Periplasmic binding protein-like II"/>
    <property type="match status" value="1"/>
</dbReference>
<dbReference type="InterPro" id="IPR000014">
    <property type="entry name" value="PAS"/>
</dbReference>
<feature type="domain" description="PAC" evidence="9">
    <location>
        <begin position="684"/>
        <end position="736"/>
    </location>
</feature>
<feature type="transmembrane region" description="Helical" evidence="6">
    <location>
        <begin position="327"/>
        <end position="344"/>
    </location>
</feature>
<dbReference type="InterPro" id="IPR001610">
    <property type="entry name" value="PAC"/>
</dbReference>
<evidence type="ECO:0000256" key="2">
    <source>
        <dbReference type="ARBA" id="ARBA00012438"/>
    </source>
</evidence>
<keyword evidence="3" id="KW-0597">Phosphoprotein</keyword>
<dbReference type="InterPro" id="IPR000700">
    <property type="entry name" value="PAS-assoc_C"/>
</dbReference>
<evidence type="ECO:0000256" key="1">
    <source>
        <dbReference type="ARBA" id="ARBA00000085"/>
    </source>
</evidence>
<dbReference type="InterPro" id="IPR013655">
    <property type="entry name" value="PAS_fold_3"/>
</dbReference>
<sequence>MHYILKTLFFLVVNFALLDAHDKSVTLELKWKHQFQFAGYYMAKEKGFYEKHGFDVKILEGTDKNVITDVASGNIDFGVYGSGIVVEQLKGKQLIALSSIFQHSPIHLIVKKESGIAKVSDLVGKRIMLPKNPIQAVEILAMLRRNGIATDEVNLIDTSHDILSLVNDETDAFSAYVSNEPYLLNTLGVKYTILHPKDYGIDFYNDVLFTSKLMLHEHPEIVKAFTDASLEGWEYAFEHMDETVELILKKYNTQNKTQELLLFEANELQKLIGAPIVPLGHMSESRWKDIAHYYKALGFIDKEVDIKLDGFIYDDKYHMDKDALQELLFLFGILLALLLLYHFYKYRKSVLINRLKDEYQQFFDLAPLPYQSLDINGNILKANKAWLELLEYTEEEILGRNFSEFVMPEYHSIFQKKFPLFKKEGFTRRVTFKMKTKSGEEILASYNGYTIYDKNKNFVQTHCIFEDITQVEKIQSAYKKETKRLKRAEEIAKLGSWEYDAKEDKLYWSRSIYDIFEYEDTTETTTRNIFWAKVHPDDRTASLRKYLSAVKHKKTYSFTYRVIMDDSRIKYIEARGGHRFDSDGKLIHSEGTLQDITQTMHLRDLIQSQTRKLQRAEALAHTGWWYRKIDNDLAEWSDEMYEILGEDPLEFEASHQNFISKVHPEDREKVEKLYKSALKKKHPYKYDYRILNKSGEVHYITGSAEFDLDEKGDVTHIFGTVMDVTQQKILENKLKDKEELMIAQSRQAAMGDMVSMLAHQWRQPITVVSMTANNIIVDMELKDDIQKDDIQQSCQIILNQTQVLSNTIDDFRGYLQADEEKKETTLQEVLNSTIEIIKKSLENNNIHLELTNASETKLFIFKNELLQVYLNIINNAKEALLNSKTPDAKISIAIDEKEDSIITTICDNGRGIDKQVLEKLGEPYVSTKAENGRGLGIYMSKLILQRHFKGTLTWENIDKGTCFRVEIPIKTNMSNI</sequence>
<gene>
    <name evidence="10" type="ORF">GJV85_04545</name>
</gene>
<evidence type="ECO:0000256" key="3">
    <source>
        <dbReference type="ARBA" id="ARBA00022553"/>
    </source>
</evidence>
<keyword evidence="4" id="KW-0808">Transferase</keyword>
<dbReference type="Gene3D" id="3.30.565.10">
    <property type="entry name" value="Histidine kinase-like ATPase, C-terminal domain"/>
    <property type="match status" value="1"/>
</dbReference>
<dbReference type="NCBIfam" id="TIGR00229">
    <property type="entry name" value="sensory_box"/>
    <property type="match status" value="2"/>
</dbReference>
<dbReference type="InterPro" id="IPR036097">
    <property type="entry name" value="HisK_dim/P_sf"/>
</dbReference>
<keyword evidence="5" id="KW-0418">Kinase</keyword>
<dbReference type="InterPro" id="IPR036890">
    <property type="entry name" value="HATPase_C_sf"/>
</dbReference>
<dbReference type="PROSITE" id="PS50109">
    <property type="entry name" value="HIS_KIN"/>
    <property type="match status" value="1"/>
</dbReference>